<dbReference type="GO" id="GO:0020037">
    <property type="term" value="F:heme binding"/>
    <property type="evidence" value="ECO:0007669"/>
    <property type="project" value="InterPro"/>
</dbReference>
<dbReference type="Gene3D" id="2.120.10.30">
    <property type="entry name" value="TolB, C-terminal domain"/>
    <property type="match status" value="1"/>
</dbReference>
<dbReference type="InterPro" id="IPR012938">
    <property type="entry name" value="Glc/Sorbosone_DH"/>
</dbReference>
<keyword evidence="3 4" id="KW-0408">Iron</keyword>
<proteinExistence type="predicted"/>
<organism evidence="6 7">
    <name type="scientific">Larkinella punicea</name>
    <dbReference type="NCBI Taxonomy" id="2315727"/>
    <lineage>
        <taxon>Bacteria</taxon>
        <taxon>Pseudomonadati</taxon>
        <taxon>Bacteroidota</taxon>
        <taxon>Cytophagia</taxon>
        <taxon>Cytophagales</taxon>
        <taxon>Spirosomataceae</taxon>
        <taxon>Larkinella</taxon>
    </lineage>
</organism>
<dbReference type="SUPFAM" id="SSF50952">
    <property type="entry name" value="Soluble quinoprotein glucose dehydrogenase"/>
    <property type="match status" value="1"/>
</dbReference>
<keyword evidence="7" id="KW-1185">Reference proteome</keyword>
<dbReference type="AlphaFoldDB" id="A0A368JZS8"/>
<evidence type="ECO:0000313" key="7">
    <source>
        <dbReference type="Proteomes" id="UP000253383"/>
    </source>
</evidence>
<dbReference type="Pfam" id="PF07995">
    <property type="entry name" value="GSDH"/>
    <property type="match status" value="1"/>
</dbReference>
<dbReference type="Proteomes" id="UP000253383">
    <property type="component" value="Unassembled WGS sequence"/>
</dbReference>
<dbReference type="EMBL" id="QOWE01000001">
    <property type="protein sequence ID" value="RCR71701.1"/>
    <property type="molecule type" value="Genomic_DNA"/>
</dbReference>
<sequence>MLFAPKSPKGDFIDPDNSVSKSPLGDLGVFNRIGLWVFVLINGLGIGTHTYAQKPAKKPTAAKPPVTATTAYSTDKAVLTKGQQLFQQNCTACHNFLQKGIGPNLASVTTEVPVDWLRKFIRNAPEVINSGDARAHELFEEYKQMMPPFTQLSEGDITALTAYLHSKRKVSTVDVGSENLGAVLKDPIPTKIPPSGLRIQLEEVTTAPASAEKIPLARINKMQVLPGTKNRLFLEDLRGTLYEMEGNSLRPYMSMAKERPNFIHVPGLATGFGSYAFHPDFYTNGLFYTTHTEKANTAPADFAYPDSIKVTLQWVLTEWKLPDPTAPTFAGTGRELLRLNMVSPIHGVQEITFNPMAKPGTADYGMLYIGVGDGGATENGFYFICKDRSRPWGKVLRIDPKGTNSTNGKYGIPPHNPFAKDPTALKEIFCQGFRNPNRISWTPDGKMLISDIGQAQSEELNLGVAGANYGWPDREGTFVINYRGRMDRVYALPANDATFKYTYPVVQYDHDEGNAFSAGFVYSGTAIPALTGKYIFGDIVSGKVYYVESSQLQPGKQAEIKELKVEVAGKTATFQELSQSKKTDLRFGLGLNQDFFIYTKADGRVYKLANCVPDK</sequence>
<evidence type="ECO:0000256" key="4">
    <source>
        <dbReference type="PROSITE-ProRule" id="PRU00433"/>
    </source>
</evidence>
<dbReference type="InterPro" id="IPR011041">
    <property type="entry name" value="Quinoprot_gluc/sorb_DH_b-prop"/>
</dbReference>
<name>A0A368JZS8_9BACT</name>
<evidence type="ECO:0000256" key="3">
    <source>
        <dbReference type="ARBA" id="ARBA00023004"/>
    </source>
</evidence>
<evidence type="ECO:0000256" key="2">
    <source>
        <dbReference type="ARBA" id="ARBA00022723"/>
    </source>
</evidence>
<keyword evidence="2 4" id="KW-0479">Metal-binding</keyword>
<accession>A0A368JZS8</accession>
<dbReference type="OrthoDB" id="9770043at2"/>
<feature type="domain" description="Cytochrome c" evidence="5">
    <location>
        <begin position="77"/>
        <end position="168"/>
    </location>
</feature>
<dbReference type="InterPro" id="IPR011042">
    <property type="entry name" value="6-blade_b-propeller_TolB-like"/>
</dbReference>
<comment type="caution">
    <text evidence="6">The sequence shown here is derived from an EMBL/GenBank/DDBJ whole genome shotgun (WGS) entry which is preliminary data.</text>
</comment>
<dbReference type="InterPro" id="IPR036909">
    <property type="entry name" value="Cyt_c-like_dom_sf"/>
</dbReference>
<dbReference type="PROSITE" id="PS51007">
    <property type="entry name" value="CYTC"/>
    <property type="match status" value="1"/>
</dbReference>
<dbReference type="GO" id="GO:0046872">
    <property type="term" value="F:metal ion binding"/>
    <property type="evidence" value="ECO:0007669"/>
    <property type="project" value="UniProtKB-KW"/>
</dbReference>
<dbReference type="Gene3D" id="1.10.760.10">
    <property type="entry name" value="Cytochrome c-like domain"/>
    <property type="match status" value="1"/>
</dbReference>
<dbReference type="SUPFAM" id="SSF46626">
    <property type="entry name" value="Cytochrome c"/>
    <property type="match status" value="1"/>
</dbReference>
<gene>
    <name evidence="6" type="ORF">DUE52_00535</name>
</gene>
<keyword evidence="1 4" id="KW-0349">Heme</keyword>
<evidence type="ECO:0000259" key="5">
    <source>
        <dbReference type="PROSITE" id="PS51007"/>
    </source>
</evidence>
<dbReference type="PANTHER" id="PTHR19328:SF13">
    <property type="entry name" value="HIPL1 PROTEIN"/>
    <property type="match status" value="1"/>
</dbReference>
<dbReference type="GO" id="GO:0009055">
    <property type="term" value="F:electron transfer activity"/>
    <property type="evidence" value="ECO:0007669"/>
    <property type="project" value="InterPro"/>
</dbReference>
<evidence type="ECO:0000313" key="6">
    <source>
        <dbReference type="EMBL" id="RCR71701.1"/>
    </source>
</evidence>
<evidence type="ECO:0000256" key="1">
    <source>
        <dbReference type="ARBA" id="ARBA00022617"/>
    </source>
</evidence>
<dbReference type="Pfam" id="PF00034">
    <property type="entry name" value="Cytochrom_C"/>
    <property type="match status" value="1"/>
</dbReference>
<reference evidence="6 7" key="1">
    <citation type="submission" date="2018-07" db="EMBL/GenBank/DDBJ databases">
        <title>Genome analysis of Larkinella rosea.</title>
        <authorList>
            <person name="Zhou Z."/>
            <person name="Wang G."/>
        </authorList>
    </citation>
    <scope>NUCLEOTIDE SEQUENCE [LARGE SCALE GENOMIC DNA]</scope>
    <source>
        <strain evidence="7">zzj9</strain>
    </source>
</reference>
<dbReference type="PANTHER" id="PTHR19328">
    <property type="entry name" value="HEDGEHOG-INTERACTING PROTEIN"/>
    <property type="match status" value="1"/>
</dbReference>
<protein>
    <submittedName>
        <fullName evidence="6">Cytochrome C</fullName>
    </submittedName>
</protein>
<dbReference type="InterPro" id="IPR009056">
    <property type="entry name" value="Cyt_c-like_dom"/>
</dbReference>